<organism evidence="1 2">
    <name type="scientific">Candidatus Scalindua japonica</name>
    <dbReference type="NCBI Taxonomy" id="1284222"/>
    <lineage>
        <taxon>Bacteria</taxon>
        <taxon>Pseudomonadati</taxon>
        <taxon>Planctomycetota</taxon>
        <taxon>Candidatus Brocadiia</taxon>
        <taxon>Candidatus Brocadiales</taxon>
        <taxon>Candidatus Scalinduaceae</taxon>
        <taxon>Candidatus Scalindua</taxon>
    </lineage>
</organism>
<reference evidence="1 2" key="1">
    <citation type="journal article" date="2017" name="Environ. Microbiol. Rep.">
        <title>Genetic diversity of marine anaerobic ammonium-oxidizing bacteria as revealed by genomic and proteomic analyses of 'Candidatus Scalindua japonica'.</title>
        <authorList>
            <person name="Oshiki M."/>
            <person name="Mizuto K."/>
            <person name="Kimura Z."/>
            <person name="Kindaichi T."/>
            <person name="Satoh H."/>
            <person name="Okabe S."/>
        </authorList>
    </citation>
    <scope>NUCLEOTIDE SEQUENCE [LARGE SCALE GENOMIC DNA]</scope>
    <source>
        <strain evidence="2">husup-a2</strain>
    </source>
</reference>
<dbReference type="Proteomes" id="UP000218542">
    <property type="component" value="Unassembled WGS sequence"/>
</dbReference>
<dbReference type="EMBL" id="BAOS01000003">
    <property type="protein sequence ID" value="GAX59511.1"/>
    <property type="molecule type" value="Genomic_DNA"/>
</dbReference>
<protein>
    <submittedName>
        <fullName evidence="1">Adenylate cyclase, family 3 protein</fullName>
    </submittedName>
</protein>
<evidence type="ECO:0000313" key="1">
    <source>
        <dbReference type="EMBL" id="GAX59511.1"/>
    </source>
</evidence>
<name>A0A286TUI6_9BACT</name>
<dbReference type="AlphaFoldDB" id="A0A286TUI6"/>
<gene>
    <name evidence="1" type="ORF">SCALIN_C03_0168</name>
</gene>
<sequence>MYSNKLAAINATKREQIKEYFNQVRNHVISLSGDYMIIDAMNQFKRAFRDVKKGKKNDDSKIFQYRSDLSNYYGGEYLARLNRNTKERRTIEQYFPSDDEAIILQYHYIANNLNPTGSKDNLEIASDGSQYSKVHSKYHPVIRDYQKRFGYYDIFLIDEQTGHIVYSVFKEADFATNLLTGPYQETNLAGVFKEVRYATDKEFVKLVDFDFFDPSYADPASFIASPIFDGERRIGVLVFQLPINKINRVMTGNGNWKKEGLAESGETYIVGSDYKCEMIPGFLLKNLASTLNYLKNLAQIKK</sequence>
<keyword evidence="2" id="KW-1185">Reference proteome</keyword>
<evidence type="ECO:0000313" key="2">
    <source>
        <dbReference type="Proteomes" id="UP000218542"/>
    </source>
</evidence>
<accession>A0A286TUI6</accession>
<comment type="caution">
    <text evidence="1">The sequence shown here is derived from an EMBL/GenBank/DDBJ whole genome shotgun (WGS) entry which is preliminary data.</text>
</comment>
<proteinExistence type="predicted"/>